<dbReference type="GO" id="GO:0030695">
    <property type="term" value="F:GTPase regulator activity"/>
    <property type="evidence" value="ECO:0007669"/>
    <property type="project" value="UniProtKB-ARBA"/>
</dbReference>
<dbReference type="OrthoDB" id="1112565at2759"/>
<dbReference type="PROSITE" id="PS00478">
    <property type="entry name" value="LIM_DOMAIN_1"/>
    <property type="match status" value="1"/>
</dbReference>
<keyword evidence="6" id="KW-0440">LIM domain</keyword>
<evidence type="ECO:0000256" key="5">
    <source>
        <dbReference type="ARBA" id="ARBA00023242"/>
    </source>
</evidence>
<feature type="region of interest" description="Disordered" evidence="7">
    <location>
        <begin position="723"/>
        <end position="800"/>
    </location>
</feature>
<evidence type="ECO:0000256" key="6">
    <source>
        <dbReference type="PROSITE-ProRule" id="PRU00125"/>
    </source>
</evidence>
<dbReference type="CDD" id="cd08368">
    <property type="entry name" value="LIM"/>
    <property type="match status" value="2"/>
</dbReference>
<feature type="region of interest" description="Disordered" evidence="7">
    <location>
        <begin position="1104"/>
        <end position="1145"/>
    </location>
</feature>
<evidence type="ECO:0000256" key="3">
    <source>
        <dbReference type="ARBA" id="ARBA00022737"/>
    </source>
</evidence>
<feature type="compositionally biased region" description="Polar residues" evidence="7">
    <location>
        <begin position="63"/>
        <end position="78"/>
    </location>
</feature>
<dbReference type="GO" id="GO:0046872">
    <property type="term" value="F:metal ion binding"/>
    <property type="evidence" value="ECO:0007669"/>
    <property type="project" value="UniProtKB-KW"/>
</dbReference>
<keyword evidence="3" id="KW-0677">Repeat</keyword>
<feature type="compositionally biased region" description="Low complexity" evidence="7">
    <location>
        <begin position="729"/>
        <end position="767"/>
    </location>
</feature>
<evidence type="ECO:0000259" key="8">
    <source>
        <dbReference type="PROSITE" id="PS50023"/>
    </source>
</evidence>
<dbReference type="EMBL" id="JH930468">
    <property type="protein sequence ID" value="EKM60964.1"/>
    <property type="molecule type" value="Genomic_DNA"/>
</dbReference>
<dbReference type="KEGG" id="pco:PHACADRAFT_168306"/>
<evidence type="ECO:0000256" key="1">
    <source>
        <dbReference type="ARBA" id="ARBA00004123"/>
    </source>
</evidence>
<dbReference type="InParanoid" id="K5WP24"/>
<dbReference type="InterPro" id="IPR001781">
    <property type="entry name" value="Znf_LIM"/>
</dbReference>
<organism evidence="9 10">
    <name type="scientific">Phanerochaete carnosa (strain HHB-10118-sp)</name>
    <name type="common">White-rot fungus</name>
    <name type="synonym">Peniophora carnosa</name>
    <dbReference type="NCBI Taxonomy" id="650164"/>
    <lineage>
        <taxon>Eukaryota</taxon>
        <taxon>Fungi</taxon>
        <taxon>Dikarya</taxon>
        <taxon>Basidiomycota</taxon>
        <taxon>Agaricomycotina</taxon>
        <taxon>Agaricomycetes</taxon>
        <taxon>Polyporales</taxon>
        <taxon>Phanerochaetaceae</taxon>
        <taxon>Phanerochaete</taxon>
    </lineage>
</organism>
<sequence>MRWVAAAIRWNGGDDDESSQDRWTKTYVTKSTKPEPAKQAIEPIGQVPTGTSNPSLTKRFPQPSGSNATSAKSPLSTRVSEHIASVTSAYSTPKTRASLDHSTITDTHAEQGILPSPHGSELAKVYGSVLQPKETLASFRCGICSTIFPPDATIYPDPSSMSSAELDGLPSSSGTRFLCRLCFVENGGSKGKCATCRKPVLILKSEGGFVETSGHVWHKKCFNCEGCEKNLGARPMVDLLGRPCCSECFDTCLKRPPKGIDSPGRFATPERGKPGSLGGNRMDRDQDRETEGSPTLDELETRLGILKSRQSAPTAVREVGKLNFEEHMSPFASLHKDPTNRYSTPTSPPSVTRDLDTRTSRGETPPFERIRKDSDVSSDFGDRPSPRRHARASLADNGPAARTRTRRSRSRARESMDPLESTPTGQSTTSTPRKPTEDAIEEMKKRFLSGSPSVTPTKAPAVSSSSTARRRSRSRSRPRVSIGETEIGSPPLRPRTLRKTTSTASLRSILVTHRTGETDLLSETDLGTESERAGFTLIPDRTGESTVPFRINRHRTGDSEGTHIVRDLTGATTADFRSVAGRAGDFTTDDDSLDRFATIRPQKTGDRAMGYGFSGNVATIVEPLRVHKTGDKASPVVHRHRTGDRTIRAQQTGDTSISRQTTGTRASEAATIRSPRSSLGSADAEPVRRTSRPPFATSSSASSVSSRTDGDYVASVTTDIRGLGLSHKSGSFSTSSVASSGYESSVSSAPDLMSDCSDATSSRSSLPPSTPPPTSPPTFASSAIGFSASSGTQDATPTRTKRAQTFSALMGLSIPEQIPPDARCEKCRQPLFSTKFGGKFVTVPEEPSSTGVLPRRYHTACFTCRVCGEVFEEKEGGHAVFVRVEEGACHVHCAPPEKITLRKTHSGGIFQPTKIPAVPTGQSSTPKQDTRTAYYTSSRYERPPLTAPPPQTPFPTSQPRFGGSTICPGCQKAVSPMERGVVPGPQGSKWHGGCLICGGVEAKGRRKGSGKAGCGKKLDSAAKMDGEGGVWCRECMLLLPLSLRQPATRSPTLSMSASTGPFARVVPQTTGTTTLARQFTGISGGSGVTSTSNADADLLRQLTGGASSPTRQLGTSPTKQHDGPRPGHRYPRPKSVTGSRSEGRGMFLVRQLTGGSGSFAGNEYGL</sequence>
<gene>
    <name evidence="9" type="ORF">PHACADRAFT_168306</name>
</gene>
<feature type="compositionally biased region" description="Low complexity" evidence="7">
    <location>
        <begin position="777"/>
        <end position="791"/>
    </location>
</feature>
<dbReference type="Gene3D" id="2.10.110.10">
    <property type="entry name" value="Cysteine Rich Protein"/>
    <property type="match status" value="3"/>
</dbReference>
<dbReference type="GO" id="GO:0005634">
    <property type="term" value="C:nucleus"/>
    <property type="evidence" value="ECO:0007669"/>
    <property type="project" value="UniProtKB-SubCell"/>
</dbReference>
<feature type="compositionally biased region" description="Basic and acidic residues" evidence="7">
    <location>
        <begin position="434"/>
        <end position="445"/>
    </location>
</feature>
<feature type="compositionally biased region" description="Basic and acidic residues" evidence="7">
    <location>
        <begin position="353"/>
        <end position="385"/>
    </location>
</feature>
<feature type="compositionally biased region" description="Polar residues" evidence="7">
    <location>
        <begin position="648"/>
        <end position="665"/>
    </location>
</feature>
<evidence type="ECO:0000313" key="10">
    <source>
        <dbReference type="Proteomes" id="UP000008370"/>
    </source>
</evidence>
<feature type="domain" description="LIM zinc-binding" evidence="8">
    <location>
        <begin position="191"/>
        <end position="255"/>
    </location>
</feature>
<dbReference type="GO" id="GO:0005737">
    <property type="term" value="C:cytoplasm"/>
    <property type="evidence" value="ECO:0007669"/>
    <property type="project" value="TreeGrafter"/>
</dbReference>
<dbReference type="Proteomes" id="UP000008370">
    <property type="component" value="Unassembled WGS sequence"/>
</dbReference>
<reference evidence="9 10" key="1">
    <citation type="journal article" date="2012" name="BMC Genomics">
        <title>Comparative genomics of the white-rot fungi, Phanerochaete carnosa and P. chrysosporium, to elucidate the genetic basis of the distinct wood types they colonize.</title>
        <authorList>
            <person name="Suzuki H."/>
            <person name="MacDonald J."/>
            <person name="Syed K."/>
            <person name="Salamov A."/>
            <person name="Hori C."/>
            <person name="Aerts A."/>
            <person name="Henrissat B."/>
            <person name="Wiebenga A."/>
            <person name="vanKuyk P.A."/>
            <person name="Barry K."/>
            <person name="Lindquist E."/>
            <person name="LaButti K."/>
            <person name="Lapidus A."/>
            <person name="Lucas S."/>
            <person name="Coutinho P."/>
            <person name="Gong Y."/>
            <person name="Samejima M."/>
            <person name="Mahadevan R."/>
            <person name="Abou-Zaid M."/>
            <person name="de Vries R.P."/>
            <person name="Igarashi K."/>
            <person name="Yadav J.S."/>
            <person name="Grigoriev I.V."/>
            <person name="Master E.R."/>
        </authorList>
    </citation>
    <scope>NUCLEOTIDE SEQUENCE [LARGE SCALE GENOMIC DNA]</scope>
    <source>
        <strain evidence="9 10">HHB-10118-sp</strain>
    </source>
</reference>
<feature type="region of interest" description="Disordered" evidence="7">
    <location>
        <begin position="8"/>
        <end position="78"/>
    </location>
</feature>
<dbReference type="PANTHER" id="PTHR24215:SF35">
    <property type="entry name" value="MUSCLE LIM PROTEIN MLP84B"/>
    <property type="match status" value="1"/>
</dbReference>
<dbReference type="PROSITE" id="PS50023">
    <property type="entry name" value="LIM_DOMAIN_2"/>
    <property type="match status" value="2"/>
</dbReference>
<dbReference type="AlphaFoldDB" id="K5WP24"/>
<comment type="subcellular location">
    <subcellularLocation>
        <location evidence="1">Nucleus</location>
    </subcellularLocation>
</comment>
<keyword evidence="4 6" id="KW-0862">Zinc</keyword>
<dbReference type="STRING" id="650164.K5WP24"/>
<dbReference type="GeneID" id="18909427"/>
<dbReference type="Pfam" id="PF00412">
    <property type="entry name" value="LIM"/>
    <property type="match status" value="1"/>
</dbReference>
<feature type="compositionally biased region" description="Polar residues" evidence="7">
    <location>
        <begin position="920"/>
        <end position="933"/>
    </location>
</feature>
<protein>
    <recommendedName>
        <fullName evidence="8">LIM zinc-binding domain-containing protein</fullName>
    </recommendedName>
</protein>
<feature type="region of interest" description="Disordered" evidence="7">
    <location>
        <begin position="631"/>
        <end position="711"/>
    </location>
</feature>
<feature type="region of interest" description="Disordered" evidence="7">
    <location>
        <begin position="939"/>
        <end position="958"/>
    </location>
</feature>
<dbReference type="RefSeq" id="XP_007390403.1">
    <property type="nucleotide sequence ID" value="XM_007390341.1"/>
</dbReference>
<evidence type="ECO:0000256" key="4">
    <source>
        <dbReference type="ARBA" id="ARBA00022833"/>
    </source>
</evidence>
<feature type="compositionally biased region" description="Polar residues" evidence="7">
    <location>
        <begin position="1104"/>
        <end position="1118"/>
    </location>
</feature>
<evidence type="ECO:0000256" key="7">
    <source>
        <dbReference type="SAM" id="MobiDB-lite"/>
    </source>
</evidence>
<evidence type="ECO:0000313" key="9">
    <source>
        <dbReference type="EMBL" id="EKM60964.1"/>
    </source>
</evidence>
<proteinExistence type="predicted"/>
<feature type="compositionally biased region" description="Basic and acidic residues" evidence="7">
    <location>
        <begin position="281"/>
        <end position="291"/>
    </location>
</feature>
<feature type="compositionally biased region" description="Low complexity" evidence="7">
    <location>
        <begin position="421"/>
        <end position="432"/>
    </location>
</feature>
<dbReference type="HOGENOM" id="CLU_254117_0_0_1"/>
<name>K5WP24_PHACS</name>
<dbReference type="PANTHER" id="PTHR24215">
    <property type="entry name" value="RHO-GTPASE-ACTIVATING PROTEIN LRG1"/>
    <property type="match status" value="1"/>
</dbReference>
<feature type="compositionally biased region" description="Low complexity" evidence="7">
    <location>
        <begin position="692"/>
        <end position="707"/>
    </location>
</feature>
<accession>K5WP24</accession>
<feature type="region of interest" description="Disordered" evidence="7">
    <location>
        <begin position="910"/>
        <end position="933"/>
    </location>
</feature>
<dbReference type="SMART" id="SM00132">
    <property type="entry name" value="LIM"/>
    <property type="match status" value="3"/>
</dbReference>
<feature type="region of interest" description="Disordered" evidence="7">
    <location>
        <begin position="260"/>
        <end position="315"/>
    </location>
</feature>
<keyword evidence="5" id="KW-0539">Nucleus</keyword>
<keyword evidence="2 6" id="KW-0479">Metal-binding</keyword>
<feature type="compositionally biased region" description="Basic residues" evidence="7">
    <location>
        <begin position="468"/>
        <end position="478"/>
    </location>
</feature>
<keyword evidence="10" id="KW-1185">Reference proteome</keyword>
<evidence type="ECO:0000256" key="2">
    <source>
        <dbReference type="ARBA" id="ARBA00022723"/>
    </source>
</evidence>
<feature type="region of interest" description="Disordered" evidence="7">
    <location>
        <begin position="330"/>
        <end position="501"/>
    </location>
</feature>
<dbReference type="GO" id="GO:0030036">
    <property type="term" value="P:actin cytoskeleton organization"/>
    <property type="evidence" value="ECO:0007669"/>
    <property type="project" value="TreeGrafter"/>
</dbReference>
<feature type="domain" description="LIM zinc-binding" evidence="8">
    <location>
        <begin position="822"/>
        <end position="900"/>
    </location>
</feature>
<feature type="compositionally biased region" description="Basic and acidic residues" evidence="7">
    <location>
        <begin position="330"/>
        <end position="339"/>
    </location>
</feature>